<dbReference type="AlphaFoldDB" id="A0A2I0UNT6"/>
<dbReference type="InterPro" id="IPR040027">
    <property type="entry name" value="C11orf91-like"/>
</dbReference>
<proteinExistence type="predicted"/>
<name>A0A2I0UNT6_LIMLA</name>
<dbReference type="OrthoDB" id="9938805at2759"/>
<sequence>MKIHNVKNSSDHKQLQKNPTQVMALNQFQQLERNSDTWCKDEGIGKRLKNHTGENQVPEEREEREGDQKQKGKRDRYTTHSSVTRSMCLCVSAKELAPHVNTTSPYDDPLQPTPASAEPVAVAGVAAAHQLSTAASQNWHRLAAVPYEPLRFFCPAAAAAEEAGVVARSPEEQLEGEICELSIRLKELELLALIGDGFDAQQYKLLKALKEEKIRAMKARQKLKK</sequence>
<evidence type="ECO:0000313" key="2">
    <source>
        <dbReference type="EMBL" id="PKU47718.1"/>
    </source>
</evidence>
<dbReference type="Pfam" id="PF17669">
    <property type="entry name" value="DUF5529"/>
    <property type="match status" value="1"/>
</dbReference>
<evidence type="ECO:0000313" key="3">
    <source>
        <dbReference type="Proteomes" id="UP000233556"/>
    </source>
</evidence>
<evidence type="ECO:0000256" key="1">
    <source>
        <dbReference type="SAM" id="MobiDB-lite"/>
    </source>
</evidence>
<dbReference type="PANTHER" id="PTHR36288:SF1">
    <property type="entry name" value="SIMILAR TO RIKEN CDNA A930018P22"/>
    <property type="match status" value="1"/>
</dbReference>
<feature type="compositionally biased region" description="Basic and acidic residues" evidence="1">
    <location>
        <begin position="33"/>
        <end position="45"/>
    </location>
</feature>
<reference evidence="3" key="2">
    <citation type="submission" date="2017-12" db="EMBL/GenBank/DDBJ databases">
        <title>Genome sequence of the Bar-tailed Godwit (Limosa lapponica baueri).</title>
        <authorList>
            <person name="Lima N.C.B."/>
            <person name="Parody-Merino A.M."/>
            <person name="Battley P.F."/>
            <person name="Fidler A.E."/>
            <person name="Prosdocimi F."/>
        </authorList>
    </citation>
    <scope>NUCLEOTIDE SEQUENCE [LARGE SCALE GENOMIC DNA]</scope>
</reference>
<organism evidence="2 3">
    <name type="scientific">Limosa lapponica baueri</name>
    <dbReference type="NCBI Taxonomy" id="1758121"/>
    <lineage>
        <taxon>Eukaryota</taxon>
        <taxon>Metazoa</taxon>
        <taxon>Chordata</taxon>
        <taxon>Craniata</taxon>
        <taxon>Vertebrata</taxon>
        <taxon>Euteleostomi</taxon>
        <taxon>Archelosauria</taxon>
        <taxon>Archosauria</taxon>
        <taxon>Dinosauria</taxon>
        <taxon>Saurischia</taxon>
        <taxon>Theropoda</taxon>
        <taxon>Coelurosauria</taxon>
        <taxon>Aves</taxon>
        <taxon>Neognathae</taxon>
        <taxon>Neoaves</taxon>
        <taxon>Charadriiformes</taxon>
        <taxon>Scolopacidae</taxon>
        <taxon>Limosa</taxon>
    </lineage>
</organism>
<keyword evidence="3" id="KW-1185">Reference proteome</keyword>
<feature type="region of interest" description="Disordered" evidence="1">
    <location>
        <begin position="33"/>
        <end position="80"/>
    </location>
</feature>
<protein>
    <submittedName>
        <fullName evidence="2">Uncharacterized protein</fullName>
    </submittedName>
</protein>
<reference evidence="3" key="1">
    <citation type="submission" date="2017-11" db="EMBL/GenBank/DDBJ databases">
        <authorList>
            <person name="Lima N.C."/>
            <person name="Parody-Merino A.M."/>
            <person name="Battley P.F."/>
            <person name="Fidler A.E."/>
            <person name="Prosdocimi F."/>
        </authorList>
    </citation>
    <scope>NUCLEOTIDE SEQUENCE [LARGE SCALE GENOMIC DNA]</scope>
</reference>
<gene>
    <name evidence="2" type="ORF">llap_1998</name>
</gene>
<dbReference type="Proteomes" id="UP000233556">
    <property type="component" value="Unassembled WGS sequence"/>
</dbReference>
<dbReference type="PANTHER" id="PTHR36288">
    <property type="entry name" value="SIMILAR TO RIKEN CDNA A930018P22"/>
    <property type="match status" value="1"/>
</dbReference>
<feature type="compositionally biased region" description="Basic and acidic residues" evidence="1">
    <location>
        <begin position="58"/>
        <end position="78"/>
    </location>
</feature>
<dbReference type="EMBL" id="KZ505671">
    <property type="protein sequence ID" value="PKU47718.1"/>
    <property type="molecule type" value="Genomic_DNA"/>
</dbReference>
<accession>A0A2I0UNT6</accession>